<dbReference type="RefSeq" id="WP_222988179.1">
    <property type="nucleotide sequence ID" value="NZ_JAINVV010000001.1"/>
</dbReference>
<gene>
    <name evidence="1" type="ORF">K7G82_02225</name>
</gene>
<protein>
    <submittedName>
        <fullName evidence="1">DUF5716 family protein</fullName>
    </submittedName>
</protein>
<evidence type="ECO:0000313" key="1">
    <source>
        <dbReference type="EMBL" id="MBY8821090.1"/>
    </source>
</evidence>
<proteinExistence type="predicted"/>
<evidence type="ECO:0000313" key="2">
    <source>
        <dbReference type="Proteomes" id="UP000706039"/>
    </source>
</evidence>
<sequence length="475" mass="53733">MGDFVAVPTEKPLFGTVPGGLFRLFAGSSRYFFADLLTHLADDAFGVAGEIVTRKRLYVSISEFIDRIGRASAVEALTGEASGSSQSYINAYNRLVETGWLIEYRDRYRKVVDFDPAARLLLHTLLDIQSGRVRSYGGAVLNVLTLLQSVAAEPKAKALNVREAALAARGFMNHLRTVAGTMRRVEGLIMAQPTAAALVRRFVRDFIEASVVQDYRNLHTRESPYRFRGEIIELGETLLADEDVLTLVAEGWVKGGIARKAGPAREDIINDLRDVIRVFSAIDDHVRDIETTTFRIERRMTNVVRFSDRMATISTERILTALEFLGKSTLNDEDKVEARTRLQHETLPMAPQQLYLPPKRRREPIEREVEVRPPDPALAFYLRAIDLFQRRVGVTPERLAIYVEEAMGEADELAANDFPVRNLDDFLAFERLHESGLFPLNDRFEYEERAGTVTNDWIERRNFVVRRKAVEAANG</sequence>
<dbReference type="InterPro" id="IPR043773">
    <property type="entry name" value="JetA"/>
</dbReference>
<accession>A0ABS7PIF9</accession>
<dbReference type="Pfam" id="PF18982">
    <property type="entry name" value="JetA"/>
    <property type="match status" value="1"/>
</dbReference>
<comment type="caution">
    <text evidence="1">The sequence shown here is derived from an EMBL/GenBank/DDBJ whole genome shotgun (WGS) entry which is preliminary data.</text>
</comment>
<organism evidence="1 2">
    <name type="scientific">Sphingomonas colocasiae</name>
    <dbReference type="NCBI Taxonomy" id="1848973"/>
    <lineage>
        <taxon>Bacteria</taxon>
        <taxon>Pseudomonadati</taxon>
        <taxon>Pseudomonadota</taxon>
        <taxon>Alphaproteobacteria</taxon>
        <taxon>Sphingomonadales</taxon>
        <taxon>Sphingomonadaceae</taxon>
        <taxon>Sphingomonas</taxon>
    </lineage>
</organism>
<dbReference type="EMBL" id="JAINVV010000001">
    <property type="protein sequence ID" value="MBY8821090.1"/>
    <property type="molecule type" value="Genomic_DNA"/>
</dbReference>
<name>A0ABS7PIF9_9SPHN</name>
<keyword evidence="2" id="KW-1185">Reference proteome</keyword>
<dbReference type="Proteomes" id="UP000706039">
    <property type="component" value="Unassembled WGS sequence"/>
</dbReference>
<reference evidence="1 2" key="1">
    <citation type="submission" date="2021-08" db="EMBL/GenBank/DDBJ databases">
        <authorList>
            <person name="Tuo L."/>
        </authorList>
    </citation>
    <scope>NUCLEOTIDE SEQUENCE [LARGE SCALE GENOMIC DNA]</scope>
    <source>
        <strain evidence="1 2">JCM 31229</strain>
    </source>
</reference>